<feature type="transmembrane region" description="Helical" evidence="8">
    <location>
        <begin position="278"/>
        <end position="298"/>
    </location>
</feature>
<protein>
    <submittedName>
        <fullName evidence="10">Multisubunit potassium/proton antiporter, PhaD subunit</fullName>
    </submittedName>
</protein>
<name>A0A1H8G645_9PROT</name>
<dbReference type="InterPro" id="IPR001750">
    <property type="entry name" value="ND/Mrp_TM"/>
</dbReference>
<feature type="transmembrane region" description="Helical" evidence="8">
    <location>
        <begin position="160"/>
        <end position="184"/>
    </location>
</feature>
<feature type="transmembrane region" description="Helical" evidence="8">
    <location>
        <begin position="6"/>
        <end position="23"/>
    </location>
</feature>
<feature type="transmembrane region" description="Helical" evidence="8">
    <location>
        <begin position="204"/>
        <end position="228"/>
    </location>
</feature>
<dbReference type="PANTHER" id="PTHR42703">
    <property type="entry name" value="NADH DEHYDROGENASE"/>
    <property type="match status" value="1"/>
</dbReference>
<feature type="transmembrane region" description="Helical" evidence="8">
    <location>
        <begin position="79"/>
        <end position="99"/>
    </location>
</feature>
<feature type="transmembrane region" description="Helical" evidence="8">
    <location>
        <begin position="374"/>
        <end position="390"/>
    </location>
</feature>
<dbReference type="InterPro" id="IPR003918">
    <property type="entry name" value="NADH_UbQ_OxRdtase"/>
</dbReference>
<feature type="transmembrane region" description="Helical" evidence="8">
    <location>
        <begin position="235"/>
        <end position="258"/>
    </location>
</feature>
<feature type="transmembrane region" description="Helical" evidence="8">
    <location>
        <begin position="305"/>
        <end position="322"/>
    </location>
</feature>
<keyword evidence="5 8" id="KW-1133">Transmembrane helix</keyword>
<keyword evidence="6 8" id="KW-0472">Membrane</keyword>
<dbReference type="Proteomes" id="UP000199459">
    <property type="component" value="Unassembled WGS sequence"/>
</dbReference>
<organism evidence="10 11">
    <name type="scientific">Nitrosomonas marina</name>
    <dbReference type="NCBI Taxonomy" id="917"/>
    <lineage>
        <taxon>Bacteria</taxon>
        <taxon>Pseudomonadati</taxon>
        <taxon>Pseudomonadota</taxon>
        <taxon>Betaproteobacteria</taxon>
        <taxon>Nitrosomonadales</taxon>
        <taxon>Nitrosomonadaceae</taxon>
        <taxon>Nitrosomonas</taxon>
    </lineage>
</organism>
<feature type="transmembrane region" description="Helical" evidence="8">
    <location>
        <begin position="410"/>
        <end position="430"/>
    </location>
</feature>
<dbReference type="OrthoDB" id="9768329at2"/>
<keyword evidence="4 7" id="KW-0812">Transmembrane</keyword>
<feature type="transmembrane region" description="Helical" evidence="8">
    <location>
        <begin position="328"/>
        <end position="353"/>
    </location>
</feature>
<evidence type="ECO:0000256" key="2">
    <source>
        <dbReference type="ARBA" id="ARBA00005346"/>
    </source>
</evidence>
<dbReference type="NCBIfam" id="NF009309">
    <property type="entry name" value="PRK12666.1"/>
    <property type="match status" value="1"/>
</dbReference>
<evidence type="ECO:0000256" key="4">
    <source>
        <dbReference type="ARBA" id="ARBA00022692"/>
    </source>
</evidence>
<evidence type="ECO:0000313" key="10">
    <source>
        <dbReference type="EMBL" id="SEN39220.1"/>
    </source>
</evidence>
<evidence type="ECO:0000259" key="9">
    <source>
        <dbReference type="Pfam" id="PF00361"/>
    </source>
</evidence>
<dbReference type="GO" id="GO:0005886">
    <property type="term" value="C:plasma membrane"/>
    <property type="evidence" value="ECO:0007669"/>
    <property type="project" value="UniProtKB-SubCell"/>
</dbReference>
<keyword evidence="3" id="KW-1003">Cell membrane</keyword>
<dbReference type="GO" id="GO:0042773">
    <property type="term" value="P:ATP synthesis coupled electron transport"/>
    <property type="evidence" value="ECO:0007669"/>
    <property type="project" value="InterPro"/>
</dbReference>
<evidence type="ECO:0000256" key="3">
    <source>
        <dbReference type="ARBA" id="ARBA00022475"/>
    </source>
</evidence>
<reference evidence="10 11" key="1">
    <citation type="submission" date="2016-10" db="EMBL/GenBank/DDBJ databases">
        <authorList>
            <person name="de Groot N.N."/>
        </authorList>
    </citation>
    <scope>NUCLEOTIDE SEQUENCE [LARGE SCALE GENOMIC DNA]</scope>
    <source>
        <strain evidence="10 11">Nm22</strain>
    </source>
</reference>
<evidence type="ECO:0000256" key="1">
    <source>
        <dbReference type="ARBA" id="ARBA00004651"/>
    </source>
</evidence>
<dbReference type="EMBL" id="FOCP01000016">
    <property type="protein sequence ID" value="SEN39220.1"/>
    <property type="molecule type" value="Genomic_DNA"/>
</dbReference>
<feature type="domain" description="NADH:quinone oxidoreductase/Mrp antiporter transmembrane" evidence="9">
    <location>
        <begin position="127"/>
        <end position="424"/>
    </location>
</feature>
<evidence type="ECO:0000256" key="8">
    <source>
        <dbReference type="SAM" id="Phobius"/>
    </source>
</evidence>
<comment type="similarity">
    <text evidence="2">Belongs to the CPA3 antiporters (TC 2.A.63) subunit D family.</text>
</comment>
<evidence type="ECO:0000256" key="5">
    <source>
        <dbReference type="ARBA" id="ARBA00022989"/>
    </source>
</evidence>
<dbReference type="InterPro" id="IPR050586">
    <property type="entry name" value="CPA3_Na-H_Antiporter_D"/>
</dbReference>
<dbReference type="STRING" id="917.SAMN05216326_1149"/>
<feature type="transmembrane region" description="Helical" evidence="8">
    <location>
        <begin position="461"/>
        <end position="482"/>
    </location>
</feature>
<accession>A0A1H8G645</accession>
<dbReference type="PANTHER" id="PTHR42703:SF1">
    <property type="entry name" value="NA(+)_H(+) ANTIPORTER SUBUNIT D1"/>
    <property type="match status" value="1"/>
</dbReference>
<dbReference type="AlphaFoldDB" id="A0A1H8G645"/>
<dbReference type="Pfam" id="PF00361">
    <property type="entry name" value="Proton_antipo_M"/>
    <property type="match status" value="1"/>
</dbReference>
<dbReference type="PRINTS" id="PR01437">
    <property type="entry name" value="NUOXDRDTASE4"/>
</dbReference>
<sequence length="514" mass="54972">MTSHLVIFPVVLPLLAGILLLLLPRQHLPLRRTTSLTSVFLQLATAGFLLNTVNNGEILAYALGNWSPPFGIVLVADRLAVWMLAVTALVAASALLYALRGTDNSGAHFHALFQLQLFGLNGAFLTGDLFNLFVFFEILLLASYSLLLHGGGRLKTKAGLHFVVINLVGSTLFLFAVGTLYGLLGTLNMADLAVKVTQAPAEDIALIHIAGLLLFAVFALKAALLPLYLWLPAAYAYTTATVAALFAVMTKVGAYSILRVYTLIFGAQAGSVSNLIESWLLPLALLTLIVGVLGTLASTRLRQQIAYLVIASIGTLLAAFGMNTEAGIAAGLFYLPHSTFAAAALFLLADCIANRRDVMEDQFEPGPVIQQQRLLGALFFIFAALITGLPPLSGFIGKFLILNAAMSHSALPWIMGTILITGLFTLIALARGGSMMFYRAQAPHICRIDTSSEMPRSGMSVTAELTPVLCLLVLCIALVIWAGTITEFTAGTASQLLQPELYIQSVLNLEVKPQ</sequence>
<evidence type="ECO:0000256" key="7">
    <source>
        <dbReference type="RuleBase" id="RU000320"/>
    </source>
</evidence>
<comment type="subcellular location">
    <subcellularLocation>
        <location evidence="1">Cell membrane</location>
        <topology evidence="1">Multi-pass membrane protein</topology>
    </subcellularLocation>
    <subcellularLocation>
        <location evidence="7">Membrane</location>
        <topology evidence="7">Multi-pass membrane protein</topology>
    </subcellularLocation>
</comment>
<feature type="transmembrane region" description="Helical" evidence="8">
    <location>
        <begin position="130"/>
        <end position="148"/>
    </location>
</feature>
<evidence type="ECO:0000313" key="11">
    <source>
        <dbReference type="Proteomes" id="UP000199459"/>
    </source>
</evidence>
<dbReference type="GO" id="GO:0008137">
    <property type="term" value="F:NADH dehydrogenase (ubiquinone) activity"/>
    <property type="evidence" value="ECO:0007669"/>
    <property type="project" value="InterPro"/>
</dbReference>
<proteinExistence type="inferred from homology"/>
<gene>
    <name evidence="10" type="ORF">SAMN05216325_11646</name>
</gene>
<evidence type="ECO:0000256" key="6">
    <source>
        <dbReference type="ARBA" id="ARBA00023136"/>
    </source>
</evidence>
<dbReference type="RefSeq" id="WP_090633073.1">
    <property type="nucleotide sequence ID" value="NZ_FOCP01000016.1"/>
</dbReference>